<dbReference type="FunFam" id="3.40.50.620:FF:000115">
    <property type="entry name" value="tRNA-specific 2-thiouridylase MnmA"/>
    <property type="match status" value="1"/>
</dbReference>
<dbReference type="Gene3D" id="3.40.50.620">
    <property type="entry name" value="HUPs"/>
    <property type="match status" value="1"/>
</dbReference>
<dbReference type="PANTHER" id="PTHR11933">
    <property type="entry name" value="TRNA 5-METHYLAMINOMETHYL-2-THIOURIDYLATE -METHYLTRANSFERASE"/>
    <property type="match status" value="1"/>
</dbReference>
<evidence type="ECO:0000256" key="4">
    <source>
        <dbReference type="ARBA" id="ARBA00022741"/>
    </source>
</evidence>
<evidence type="ECO:0000256" key="6">
    <source>
        <dbReference type="ARBA" id="ARBA00022884"/>
    </source>
</evidence>
<organism evidence="10">
    <name type="scientific">marine metagenome</name>
    <dbReference type="NCBI Taxonomy" id="408172"/>
    <lineage>
        <taxon>unclassified sequences</taxon>
        <taxon>metagenomes</taxon>
        <taxon>ecological metagenomes</taxon>
    </lineage>
</organism>
<dbReference type="CDD" id="cd01998">
    <property type="entry name" value="MnmA_TRMU-like"/>
    <property type="match status" value="1"/>
</dbReference>
<dbReference type="InterPro" id="IPR023382">
    <property type="entry name" value="MnmA-like_central_sf"/>
</dbReference>
<dbReference type="Pfam" id="PF20258">
    <property type="entry name" value="tRNA_Me_trans_C"/>
    <property type="match status" value="1"/>
</dbReference>
<keyword evidence="1" id="KW-0820">tRNA-binding</keyword>
<keyword evidence="7" id="KW-1015">Disulfide bond</keyword>
<reference evidence="10" key="1">
    <citation type="submission" date="2018-05" db="EMBL/GenBank/DDBJ databases">
        <authorList>
            <person name="Lanie J.A."/>
            <person name="Ng W.-L."/>
            <person name="Kazmierczak K.M."/>
            <person name="Andrzejewski T.M."/>
            <person name="Davidsen T.M."/>
            <person name="Wayne K.J."/>
            <person name="Tettelin H."/>
            <person name="Glass J.I."/>
            <person name="Rusch D."/>
            <person name="Podicherti R."/>
            <person name="Tsui H.-C.T."/>
            <person name="Winkler M.E."/>
        </authorList>
    </citation>
    <scope>NUCLEOTIDE SEQUENCE</scope>
</reference>
<dbReference type="InterPro" id="IPR004506">
    <property type="entry name" value="MnmA-like"/>
</dbReference>
<dbReference type="InterPro" id="IPR014729">
    <property type="entry name" value="Rossmann-like_a/b/a_fold"/>
</dbReference>
<keyword evidence="6" id="KW-0694">RNA-binding</keyword>
<evidence type="ECO:0000259" key="9">
    <source>
        <dbReference type="Pfam" id="PF20259"/>
    </source>
</evidence>
<dbReference type="GO" id="GO:0002143">
    <property type="term" value="P:tRNA wobble position uridine thiolation"/>
    <property type="evidence" value="ECO:0007669"/>
    <property type="project" value="TreeGrafter"/>
</dbReference>
<evidence type="ECO:0000256" key="2">
    <source>
        <dbReference type="ARBA" id="ARBA00022679"/>
    </source>
</evidence>
<proteinExistence type="inferred from homology"/>
<evidence type="ECO:0000256" key="7">
    <source>
        <dbReference type="ARBA" id="ARBA00023157"/>
    </source>
</evidence>
<keyword evidence="2" id="KW-0808">Transferase</keyword>
<dbReference type="HAMAP" id="MF_00144">
    <property type="entry name" value="tRNA_thiouridyl_MnmA"/>
    <property type="match status" value="1"/>
</dbReference>
<dbReference type="Pfam" id="PF03054">
    <property type="entry name" value="tRNA_Me_trans"/>
    <property type="match status" value="1"/>
</dbReference>
<dbReference type="GO" id="GO:0000049">
    <property type="term" value="F:tRNA binding"/>
    <property type="evidence" value="ECO:0007669"/>
    <property type="project" value="UniProtKB-KW"/>
</dbReference>
<dbReference type="GO" id="GO:0016783">
    <property type="term" value="F:sulfurtransferase activity"/>
    <property type="evidence" value="ECO:0007669"/>
    <property type="project" value="InterPro"/>
</dbReference>
<dbReference type="AlphaFoldDB" id="A0A382H2T5"/>
<evidence type="ECO:0000313" key="10">
    <source>
        <dbReference type="EMBL" id="SVB81103.1"/>
    </source>
</evidence>
<name>A0A382H2T5_9ZZZZ</name>
<dbReference type="GO" id="GO:0005524">
    <property type="term" value="F:ATP binding"/>
    <property type="evidence" value="ECO:0007669"/>
    <property type="project" value="UniProtKB-KW"/>
</dbReference>
<gene>
    <name evidence="10" type="ORF">METZ01_LOCUS233957</name>
</gene>
<keyword evidence="3" id="KW-0819">tRNA processing</keyword>
<evidence type="ECO:0000259" key="8">
    <source>
        <dbReference type="Pfam" id="PF20258"/>
    </source>
</evidence>
<evidence type="ECO:0000256" key="1">
    <source>
        <dbReference type="ARBA" id="ARBA00022555"/>
    </source>
</evidence>
<dbReference type="Gene3D" id="2.30.30.280">
    <property type="entry name" value="Adenine nucleotide alpha hydrolases-like domains"/>
    <property type="match status" value="1"/>
</dbReference>
<dbReference type="Pfam" id="PF20259">
    <property type="entry name" value="tRNA_Me_trans_M"/>
    <property type="match status" value="1"/>
</dbReference>
<dbReference type="NCBIfam" id="NF001138">
    <property type="entry name" value="PRK00143.1"/>
    <property type="match status" value="1"/>
</dbReference>
<feature type="domain" description="tRNA-specific 2-thiouridylase MnmA-like central" evidence="9">
    <location>
        <begin position="216"/>
        <end position="280"/>
    </location>
</feature>
<evidence type="ECO:0000256" key="5">
    <source>
        <dbReference type="ARBA" id="ARBA00022840"/>
    </source>
</evidence>
<dbReference type="EMBL" id="UINC01058623">
    <property type="protein sequence ID" value="SVB81103.1"/>
    <property type="molecule type" value="Genomic_DNA"/>
</dbReference>
<dbReference type="InterPro" id="IPR046884">
    <property type="entry name" value="MnmA-like_central"/>
</dbReference>
<dbReference type="InterPro" id="IPR046885">
    <property type="entry name" value="MnmA-like_C"/>
</dbReference>
<dbReference type="PANTHER" id="PTHR11933:SF5">
    <property type="entry name" value="MITOCHONDRIAL TRNA-SPECIFIC 2-THIOURIDYLASE 1"/>
    <property type="match status" value="1"/>
</dbReference>
<protein>
    <submittedName>
        <fullName evidence="10">Uncharacterized protein</fullName>
    </submittedName>
</protein>
<dbReference type="SUPFAM" id="SSF52402">
    <property type="entry name" value="Adenine nucleotide alpha hydrolases-like"/>
    <property type="match status" value="1"/>
</dbReference>
<keyword evidence="5" id="KW-0067">ATP-binding</keyword>
<keyword evidence="4" id="KW-0547">Nucleotide-binding</keyword>
<evidence type="ECO:0000256" key="3">
    <source>
        <dbReference type="ARBA" id="ARBA00022694"/>
    </source>
</evidence>
<sequence>MMAQTQSKKKRAVVAMSGGVDSSVAAALLARDGYEVVGVTMRLFAAPNEQVARLNKSCCSLEDVEDARAVCRKIGAKHYFLNFEKEFQKHVVDYFVREYERGRTPHPCLACNDRLKFEFLIRRAELMDADVVATGHYARIRNNNGEYELLAGIDALKDQSYVLYTLKQDQLAKIALPIGDYSKDEIREVARELGLSIADKPDSQDICFIPDGDYNRFIEPRLKRKLPGNIVDADGLVVGEHDGIHGFTIGQRKRLPVVNHTARPLYVTDINADSGRVTVGPAEKLMKTRLYASGMNWVSGSAPTEPLNVQARIRYNGGNTPATVQTLGGGAEIEFEQPVRAITPGQAVVFYMDDVVIGGGLIEASLPDLHPTASSDTDETVIPVMPPVISA</sequence>
<dbReference type="NCBIfam" id="TIGR00420">
    <property type="entry name" value="trmU"/>
    <property type="match status" value="1"/>
</dbReference>
<accession>A0A382H2T5</accession>
<feature type="domain" description="tRNA-specific 2-thiouridylase MnmA-like C-terminal" evidence="8">
    <location>
        <begin position="288"/>
        <end position="362"/>
    </location>
</feature>
<dbReference type="Gene3D" id="2.40.30.10">
    <property type="entry name" value="Translation factors"/>
    <property type="match status" value="1"/>
</dbReference>